<reference evidence="9 10" key="1">
    <citation type="submission" date="2019-05" db="EMBL/GenBank/DDBJ databases">
        <title>Psychrobacillus vulpis sp. nov., a new species isolated from feces of a red fox that inhabits in The Tablas de Daimiel Natural Park, Albacete, Spain.</title>
        <authorList>
            <person name="Rodriguez M."/>
            <person name="Reina J.C."/>
            <person name="Bejar V."/>
            <person name="Llamas I."/>
        </authorList>
    </citation>
    <scope>NUCLEOTIDE SEQUENCE [LARGE SCALE GENOMIC DNA]</scope>
    <source>
        <strain evidence="9 10">NHI-2</strain>
    </source>
</reference>
<dbReference type="GO" id="GO:0031071">
    <property type="term" value="F:cysteine desulfurase activity"/>
    <property type="evidence" value="ECO:0007669"/>
    <property type="project" value="UniProtKB-ARBA"/>
</dbReference>
<dbReference type="InterPro" id="IPR000192">
    <property type="entry name" value="Aminotrans_V_dom"/>
</dbReference>
<dbReference type="Proteomes" id="UP000318937">
    <property type="component" value="Unassembled WGS sequence"/>
</dbReference>
<dbReference type="GO" id="GO:0051536">
    <property type="term" value="F:iron-sulfur cluster binding"/>
    <property type="evidence" value="ECO:0007669"/>
    <property type="project" value="UniProtKB-KW"/>
</dbReference>
<evidence type="ECO:0000256" key="1">
    <source>
        <dbReference type="ARBA" id="ARBA00001933"/>
    </source>
</evidence>
<comment type="cofactor">
    <cofactor evidence="1 7">
        <name>pyridoxal 5'-phosphate</name>
        <dbReference type="ChEBI" id="CHEBI:597326"/>
    </cofactor>
</comment>
<gene>
    <name evidence="9" type="ORF">FG383_15545</name>
</gene>
<keyword evidence="3" id="KW-0479">Metal-binding</keyword>
<dbReference type="InterPro" id="IPR015421">
    <property type="entry name" value="PyrdxlP-dep_Trfase_major"/>
</dbReference>
<keyword evidence="10" id="KW-1185">Reference proteome</keyword>
<dbReference type="Gene3D" id="1.10.260.50">
    <property type="match status" value="1"/>
</dbReference>
<dbReference type="GO" id="GO:0046872">
    <property type="term" value="F:metal ion binding"/>
    <property type="evidence" value="ECO:0007669"/>
    <property type="project" value="UniProtKB-KW"/>
</dbReference>
<dbReference type="PROSITE" id="PS00595">
    <property type="entry name" value="AA_TRANSFER_CLASS_5"/>
    <property type="match status" value="1"/>
</dbReference>
<evidence type="ECO:0000256" key="7">
    <source>
        <dbReference type="RuleBase" id="RU004504"/>
    </source>
</evidence>
<protein>
    <submittedName>
        <fullName evidence="9">Cysteine desulfurase</fullName>
    </submittedName>
</protein>
<comment type="caution">
    <text evidence="9">The sequence shown here is derived from an EMBL/GenBank/DDBJ whole genome shotgun (WGS) entry which is preliminary data.</text>
</comment>
<accession>A0A544SWT1</accession>
<dbReference type="InterPro" id="IPR020578">
    <property type="entry name" value="Aminotrans_V_PyrdxlP_BS"/>
</dbReference>
<evidence type="ECO:0000256" key="6">
    <source>
        <dbReference type="ARBA" id="ARBA00023014"/>
    </source>
</evidence>
<dbReference type="OrthoDB" id="9808002at2"/>
<evidence type="ECO:0000313" key="10">
    <source>
        <dbReference type="Proteomes" id="UP000318937"/>
    </source>
</evidence>
<comment type="similarity">
    <text evidence="2">Belongs to the class-V pyridoxal-phosphate-dependent aminotransferase family. NifS/IscS subfamily.</text>
</comment>
<feature type="domain" description="Aminotransferase class V" evidence="8">
    <location>
        <begin position="2"/>
        <end position="363"/>
    </location>
</feature>
<dbReference type="SUPFAM" id="SSF53383">
    <property type="entry name" value="PLP-dependent transferases"/>
    <property type="match status" value="1"/>
</dbReference>
<keyword evidence="4" id="KW-0663">Pyridoxal phosphate</keyword>
<dbReference type="InterPro" id="IPR016454">
    <property type="entry name" value="Cysteine_dSase"/>
</dbReference>
<dbReference type="Gene3D" id="3.40.640.10">
    <property type="entry name" value="Type I PLP-dependent aspartate aminotransferase-like (Major domain)"/>
    <property type="match status" value="1"/>
</dbReference>
<name>A0A544SWT1_9BACI</name>
<dbReference type="AlphaFoldDB" id="A0A544SWT1"/>
<dbReference type="RefSeq" id="WP_142608310.1">
    <property type="nucleotide sequence ID" value="NZ_VDGG01000038.1"/>
</dbReference>
<dbReference type="PANTHER" id="PTHR11601">
    <property type="entry name" value="CYSTEINE DESULFURYLASE FAMILY MEMBER"/>
    <property type="match status" value="1"/>
</dbReference>
<organism evidence="9 10">
    <name type="scientific">Psychrobacillus soli</name>
    <dbReference type="NCBI Taxonomy" id="1543965"/>
    <lineage>
        <taxon>Bacteria</taxon>
        <taxon>Bacillati</taxon>
        <taxon>Bacillota</taxon>
        <taxon>Bacilli</taxon>
        <taxon>Bacillales</taxon>
        <taxon>Bacillaceae</taxon>
        <taxon>Psychrobacillus</taxon>
    </lineage>
</organism>
<sequence length="377" mass="41541">MIYFDNSATTKVHPEVMKTFVAVNEKFWANPASIHEFGHQTNELLQSAREQVAEILHTSGDKVYFTSGGTESNNLAIFGLANKYKNRGRHILVSEIEHPSVLEAAKHLMKNGFEVEWIPVDSDGVILVDAVKSLLRDDTVLVSVMHVNNETGAIQPIEELSTFIRSNNRALIHVDAVQSFGKLPVHFGALDVDAITISSHKIHGLKGSGVLALKKFIEVEPMLFGGGQESGIRSGTTPVPLAVCTAKAVRLANDNVQTNAEKMKKMTEDLIPFLTSFPTVKMISPTKRAPHIISFSVRNVKGEVLINALQQKNVIVSTSSACSSRQTKTSHVLKAMHIQDDYIKGVIRLSFSSINTQEEINQFKKIFTNVMKVIKGD</sequence>
<keyword evidence="6" id="KW-0411">Iron-sulfur</keyword>
<evidence type="ECO:0000256" key="4">
    <source>
        <dbReference type="ARBA" id="ARBA00022898"/>
    </source>
</evidence>
<evidence type="ECO:0000259" key="8">
    <source>
        <dbReference type="Pfam" id="PF00266"/>
    </source>
</evidence>
<dbReference type="InterPro" id="IPR015424">
    <property type="entry name" value="PyrdxlP-dep_Trfase"/>
</dbReference>
<keyword evidence="5" id="KW-0408">Iron</keyword>
<proteinExistence type="inferred from homology"/>
<evidence type="ECO:0000256" key="5">
    <source>
        <dbReference type="ARBA" id="ARBA00023004"/>
    </source>
</evidence>
<evidence type="ECO:0000256" key="2">
    <source>
        <dbReference type="ARBA" id="ARBA00006490"/>
    </source>
</evidence>
<evidence type="ECO:0000313" key="9">
    <source>
        <dbReference type="EMBL" id="TQR09670.1"/>
    </source>
</evidence>
<dbReference type="EMBL" id="VDGG01000038">
    <property type="protein sequence ID" value="TQR09670.1"/>
    <property type="molecule type" value="Genomic_DNA"/>
</dbReference>
<dbReference type="PIRSF" id="PIRSF005572">
    <property type="entry name" value="NifS"/>
    <property type="match status" value="1"/>
</dbReference>
<dbReference type="InterPro" id="IPR015422">
    <property type="entry name" value="PyrdxlP-dep_Trfase_small"/>
</dbReference>
<evidence type="ECO:0000256" key="3">
    <source>
        <dbReference type="ARBA" id="ARBA00022723"/>
    </source>
</evidence>
<dbReference type="PANTHER" id="PTHR11601:SF50">
    <property type="entry name" value="CYSTEINE DESULFURASE ISCS 2-RELATED"/>
    <property type="match status" value="1"/>
</dbReference>
<dbReference type="FunFam" id="3.40.640.10:FF:000084">
    <property type="entry name" value="IscS-like cysteine desulfurase"/>
    <property type="match status" value="1"/>
</dbReference>
<dbReference type="Pfam" id="PF00266">
    <property type="entry name" value="Aminotran_5"/>
    <property type="match status" value="1"/>
</dbReference>
<dbReference type="Gene3D" id="3.90.1150.10">
    <property type="entry name" value="Aspartate Aminotransferase, domain 1"/>
    <property type="match status" value="1"/>
</dbReference>